<dbReference type="FunFam" id="3.30.830.10:FF:000011">
    <property type="entry name" value="Presequence protease, mitochondrial"/>
    <property type="match status" value="1"/>
</dbReference>
<dbReference type="InterPro" id="IPR011249">
    <property type="entry name" value="Metalloenz_LuxS/M16"/>
</dbReference>
<dbReference type="AlphaFoldDB" id="A0A2A5WCX0"/>
<evidence type="ECO:0000259" key="1">
    <source>
        <dbReference type="SMART" id="SM01264"/>
    </source>
</evidence>
<dbReference type="InterPro" id="IPR011765">
    <property type="entry name" value="Pept_M16_N"/>
</dbReference>
<comment type="caution">
    <text evidence="2">The sequence shown here is derived from an EMBL/GenBank/DDBJ whole genome shotgun (WGS) entry which is preliminary data.</text>
</comment>
<dbReference type="PANTHER" id="PTHR43016:SF13">
    <property type="entry name" value="PRESEQUENCE PROTEASE, MITOCHONDRIAL"/>
    <property type="match status" value="1"/>
</dbReference>
<name>A0A2A5WCX0_9GAMM</name>
<dbReference type="EMBL" id="NTJZ01000004">
    <property type="protein sequence ID" value="PDH34329.1"/>
    <property type="molecule type" value="Genomic_DNA"/>
</dbReference>
<dbReference type="Pfam" id="PF00675">
    <property type="entry name" value="Peptidase_M16"/>
    <property type="match status" value="1"/>
</dbReference>
<dbReference type="PANTHER" id="PTHR43016">
    <property type="entry name" value="PRESEQUENCE PROTEASE"/>
    <property type="match status" value="1"/>
</dbReference>
<dbReference type="Pfam" id="PF22516">
    <property type="entry name" value="PreP_C"/>
    <property type="match status" value="1"/>
</dbReference>
<protein>
    <submittedName>
        <fullName evidence="2">Peptidase M16</fullName>
    </submittedName>
</protein>
<dbReference type="Pfam" id="PF08367">
    <property type="entry name" value="M16C_assoc"/>
    <property type="match status" value="1"/>
</dbReference>
<dbReference type="Pfam" id="PF05193">
    <property type="entry name" value="Peptidase_M16_C"/>
    <property type="match status" value="1"/>
</dbReference>
<dbReference type="GO" id="GO:0046872">
    <property type="term" value="F:metal ion binding"/>
    <property type="evidence" value="ECO:0007669"/>
    <property type="project" value="InterPro"/>
</dbReference>
<dbReference type="Proteomes" id="UP000219329">
    <property type="component" value="Unassembled WGS sequence"/>
</dbReference>
<reference evidence="2 3" key="1">
    <citation type="submission" date="2017-08" db="EMBL/GenBank/DDBJ databases">
        <title>Fine stratification of microbial communities through a metagenomic profile of the photic zone.</title>
        <authorList>
            <person name="Haro-Moreno J.M."/>
            <person name="Lopez-Perez M."/>
            <person name="De La Torre J."/>
            <person name="Picazo A."/>
            <person name="Camacho A."/>
            <person name="Rodriguez-Valera F."/>
        </authorList>
    </citation>
    <scope>NUCLEOTIDE SEQUENCE [LARGE SCALE GENOMIC DNA]</scope>
    <source>
        <strain evidence="2">MED-G28</strain>
    </source>
</reference>
<evidence type="ECO:0000313" key="2">
    <source>
        <dbReference type="EMBL" id="PDH34329.1"/>
    </source>
</evidence>
<gene>
    <name evidence="2" type="ORF">CNF02_05940</name>
</gene>
<dbReference type="InterPro" id="IPR013578">
    <property type="entry name" value="Peptidase_M16C_assoc"/>
</dbReference>
<dbReference type="SMART" id="SM01264">
    <property type="entry name" value="M16C_associated"/>
    <property type="match status" value="1"/>
</dbReference>
<proteinExistence type="predicted"/>
<sequence length="990" mass="111569">MTEVSTVNTTQNLSVNQPKQFHPAFEWKHSEHIPTLNIVMEKYIHRETGALHYHLASENSENVFLVAFRTVPMDSTGVAHILEHTALCGSERFPVRDPFFMMIRRSLNTFMNAFTSSDWTAYPFASKNKKDFNNLLNVYLDATFFSRLDELDFLQEGHRIEFAELDNADSELQYKGVVFNEMKGAMSSTNSVLWQTINKYLYPTTTYHYNSGGEPENIPELSYSQLKEFYKSHYHPSNSVFMTFGDITAVEHQQTLEDLALSKFKKLDIKIAVGDEQRYKSPLRFEEPYAVDNIEPDKTHVIIGWLLGKSTNLTEVFKAQLLSSVLLDNSASPLLKILETSDLGTSPSPMCGLEDSSHEMSFMAGLEGCSLDSTESVEEMVLSTLRKLVEDGIPQGQIEAALHQLELNQREISGDSYPYGLQLILTGLSTALHRGDPISLLNIDPVLDDLRESIKDRLFIPDLIQKLLIDNPHRVTLTMQPDSELTNRKAESEKEKLATIQRSLTKNQTTEIIKRSKILAERQMQDDDPEVLPKVGLQDIPASIDEPKCSREILKNSALPCSFFERGTNGLCYQQIIIDLPQIKPELLEALPLYTSCLTEFGIGETGYEDAQVWQSQISGGINCFSSIRSAVDNEQTISGYVTFSSKSLSANHKKLTELLQKTLLEVRFDEKQRLSELIEQICTRRENSITGQGHSLAMTLASSKMNPTGQLSHKFGGLSGIKQLKELRNKLKDPKTCSALLDKFQLLHRIFLSSNMQILAIGERSQKENILADFNDLWVSNDHSSQLAKISLPSIRETVREAWTTTTQVNFSAKAYPTVASNHKDNATLHVLAGYLRNGFLHRAIREQGGAYGGGAGQDANSASFRFYSYRDPRLLDTLTDFDKSIQWLLSAEQTPHHLEEAILGVIANMDKPSSPAGEAKQAFYNGLFNRTLEHRMIFRERVLSTTLADLRNVAQTYFDPSSASIGVITNRDSENILQDRGFNIKYMQ</sequence>
<organism evidence="2 3">
    <name type="scientific">OM182 bacterium MED-G28</name>
    <dbReference type="NCBI Taxonomy" id="1986256"/>
    <lineage>
        <taxon>Bacteria</taxon>
        <taxon>Pseudomonadati</taxon>
        <taxon>Pseudomonadota</taxon>
        <taxon>Gammaproteobacteria</taxon>
        <taxon>OMG group</taxon>
        <taxon>OM182 clade</taxon>
    </lineage>
</organism>
<feature type="domain" description="Peptidase M16C associated" evidence="1">
    <location>
        <begin position="479"/>
        <end position="728"/>
    </location>
</feature>
<dbReference type="InterPro" id="IPR055130">
    <property type="entry name" value="PreP_C"/>
</dbReference>
<dbReference type="InterPro" id="IPR007863">
    <property type="entry name" value="Peptidase_M16_C"/>
</dbReference>
<dbReference type="Gene3D" id="3.30.830.10">
    <property type="entry name" value="Metalloenzyme, LuxS/M16 peptidase-like"/>
    <property type="match status" value="4"/>
</dbReference>
<dbReference type="GO" id="GO:0006508">
    <property type="term" value="P:proteolysis"/>
    <property type="evidence" value="ECO:0007669"/>
    <property type="project" value="InterPro"/>
</dbReference>
<dbReference type="SUPFAM" id="SSF63411">
    <property type="entry name" value="LuxS/MPP-like metallohydrolase"/>
    <property type="match status" value="4"/>
</dbReference>
<accession>A0A2A5WCX0</accession>
<evidence type="ECO:0000313" key="3">
    <source>
        <dbReference type="Proteomes" id="UP000219329"/>
    </source>
</evidence>